<evidence type="ECO:0000256" key="2">
    <source>
        <dbReference type="ARBA" id="ARBA00023043"/>
    </source>
</evidence>
<accession>A0A3N4KFL0</accession>
<dbReference type="InParanoid" id="A0A3N4KFL0"/>
<gene>
    <name evidence="4" type="ORF">P167DRAFT_492756</name>
</gene>
<feature type="non-terminal residue" evidence="4">
    <location>
        <position position="96"/>
    </location>
</feature>
<keyword evidence="5" id="KW-1185">Reference proteome</keyword>
<dbReference type="EMBL" id="ML119153">
    <property type="protein sequence ID" value="RPB09323.1"/>
    <property type="molecule type" value="Genomic_DNA"/>
</dbReference>
<protein>
    <submittedName>
        <fullName evidence="4">Ankyrin</fullName>
    </submittedName>
</protein>
<evidence type="ECO:0000256" key="1">
    <source>
        <dbReference type="ARBA" id="ARBA00022737"/>
    </source>
</evidence>
<feature type="repeat" description="ANK" evidence="3">
    <location>
        <begin position="17"/>
        <end position="49"/>
    </location>
</feature>
<dbReference type="InterPro" id="IPR002110">
    <property type="entry name" value="Ankyrin_rpt"/>
</dbReference>
<dbReference type="STRING" id="1392247.A0A3N4KFL0"/>
<dbReference type="InterPro" id="IPR036770">
    <property type="entry name" value="Ankyrin_rpt-contain_sf"/>
</dbReference>
<dbReference type="Pfam" id="PF12796">
    <property type="entry name" value="Ank_2"/>
    <property type="match status" value="1"/>
</dbReference>
<dbReference type="Proteomes" id="UP000277580">
    <property type="component" value="Unassembled WGS sequence"/>
</dbReference>
<dbReference type="SMART" id="SM00248">
    <property type="entry name" value="ANK"/>
    <property type="match status" value="2"/>
</dbReference>
<evidence type="ECO:0000313" key="5">
    <source>
        <dbReference type="Proteomes" id="UP000277580"/>
    </source>
</evidence>
<dbReference type="PROSITE" id="PS50297">
    <property type="entry name" value="ANK_REP_REGION"/>
    <property type="match status" value="2"/>
</dbReference>
<evidence type="ECO:0000313" key="4">
    <source>
        <dbReference type="EMBL" id="RPB09323.1"/>
    </source>
</evidence>
<reference evidence="4 5" key="1">
    <citation type="journal article" date="2018" name="Nat. Ecol. Evol.">
        <title>Pezizomycetes genomes reveal the molecular basis of ectomycorrhizal truffle lifestyle.</title>
        <authorList>
            <person name="Murat C."/>
            <person name="Payen T."/>
            <person name="Noel B."/>
            <person name="Kuo A."/>
            <person name="Morin E."/>
            <person name="Chen J."/>
            <person name="Kohler A."/>
            <person name="Krizsan K."/>
            <person name="Balestrini R."/>
            <person name="Da Silva C."/>
            <person name="Montanini B."/>
            <person name="Hainaut M."/>
            <person name="Levati E."/>
            <person name="Barry K.W."/>
            <person name="Belfiori B."/>
            <person name="Cichocki N."/>
            <person name="Clum A."/>
            <person name="Dockter R.B."/>
            <person name="Fauchery L."/>
            <person name="Guy J."/>
            <person name="Iotti M."/>
            <person name="Le Tacon F."/>
            <person name="Lindquist E.A."/>
            <person name="Lipzen A."/>
            <person name="Malagnac F."/>
            <person name="Mello A."/>
            <person name="Molinier V."/>
            <person name="Miyauchi S."/>
            <person name="Poulain J."/>
            <person name="Riccioni C."/>
            <person name="Rubini A."/>
            <person name="Sitrit Y."/>
            <person name="Splivallo R."/>
            <person name="Traeger S."/>
            <person name="Wang M."/>
            <person name="Zifcakova L."/>
            <person name="Wipf D."/>
            <person name="Zambonelli A."/>
            <person name="Paolocci F."/>
            <person name="Nowrousian M."/>
            <person name="Ottonello S."/>
            <person name="Baldrian P."/>
            <person name="Spatafora J.W."/>
            <person name="Henrissat B."/>
            <person name="Nagy L.G."/>
            <person name="Aury J.M."/>
            <person name="Wincker P."/>
            <person name="Grigoriev I.V."/>
            <person name="Bonfante P."/>
            <person name="Martin F.M."/>
        </authorList>
    </citation>
    <scope>NUCLEOTIDE SEQUENCE [LARGE SCALE GENOMIC DNA]</scope>
    <source>
        <strain evidence="4 5">CCBAS932</strain>
    </source>
</reference>
<feature type="repeat" description="ANK" evidence="3">
    <location>
        <begin position="50"/>
        <end position="82"/>
    </location>
</feature>
<dbReference type="AlphaFoldDB" id="A0A3N4KFL0"/>
<dbReference type="SUPFAM" id="SSF48403">
    <property type="entry name" value="Ankyrin repeat"/>
    <property type="match status" value="1"/>
</dbReference>
<keyword evidence="2 3" id="KW-0040">ANK repeat</keyword>
<name>A0A3N4KFL0_9PEZI</name>
<dbReference type="Gene3D" id="1.25.40.20">
    <property type="entry name" value="Ankyrin repeat-containing domain"/>
    <property type="match status" value="2"/>
</dbReference>
<dbReference type="PRINTS" id="PR01415">
    <property type="entry name" value="ANKYRIN"/>
</dbReference>
<evidence type="ECO:0000256" key="3">
    <source>
        <dbReference type="PROSITE-ProRule" id="PRU00023"/>
    </source>
</evidence>
<proteinExistence type="predicted"/>
<sequence length="96" mass="10325">MSLLSLGVSPNLRVPETFGTPLHFAASKGHKDVVLGLIESNADINATDLFGDTPLHVAVQDGMYECVEELIKHGANVDALNRHGESPLRKGIEVLH</sequence>
<dbReference type="OrthoDB" id="5367830at2759"/>
<dbReference type="PANTHER" id="PTHR24171">
    <property type="entry name" value="ANKYRIN REPEAT DOMAIN-CONTAINING PROTEIN 39-RELATED"/>
    <property type="match status" value="1"/>
</dbReference>
<organism evidence="4 5">
    <name type="scientific">Morchella conica CCBAS932</name>
    <dbReference type="NCBI Taxonomy" id="1392247"/>
    <lineage>
        <taxon>Eukaryota</taxon>
        <taxon>Fungi</taxon>
        <taxon>Dikarya</taxon>
        <taxon>Ascomycota</taxon>
        <taxon>Pezizomycotina</taxon>
        <taxon>Pezizomycetes</taxon>
        <taxon>Pezizales</taxon>
        <taxon>Morchellaceae</taxon>
        <taxon>Morchella</taxon>
    </lineage>
</organism>
<dbReference type="PROSITE" id="PS50088">
    <property type="entry name" value="ANK_REPEAT"/>
    <property type="match status" value="2"/>
</dbReference>
<keyword evidence="1" id="KW-0677">Repeat</keyword>